<dbReference type="Pfam" id="PF15648">
    <property type="entry name" value="Tox-REase-5"/>
    <property type="match status" value="1"/>
</dbReference>
<feature type="compositionally biased region" description="Basic and acidic residues" evidence="1">
    <location>
        <begin position="39"/>
        <end position="59"/>
    </location>
</feature>
<gene>
    <name evidence="3" type="ORF">L1O03_11425</name>
</gene>
<accession>A0A9X1TYW9</accession>
<dbReference type="RefSeq" id="WP_236120130.1">
    <property type="nucleotide sequence ID" value="NZ_JAKGSI010000009.1"/>
</dbReference>
<feature type="domain" description="Tox-REase-5" evidence="2">
    <location>
        <begin position="597"/>
        <end position="680"/>
    </location>
</feature>
<protein>
    <submittedName>
        <fullName evidence="3">Tox-REase-5 domain-containing protein</fullName>
    </submittedName>
</protein>
<feature type="region of interest" description="Disordered" evidence="1">
    <location>
        <begin position="1"/>
        <end position="70"/>
    </location>
</feature>
<comment type="caution">
    <text evidence="3">The sequence shown here is derived from an EMBL/GenBank/DDBJ whole genome shotgun (WGS) entry which is preliminary data.</text>
</comment>
<reference evidence="3" key="1">
    <citation type="submission" date="2022-01" db="EMBL/GenBank/DDBJ databases">
        <title>Corynebacterium sp. nov isolated from isolated from the feces of the greater white-fronted geese (Anser albifrons) at Poyang Lake, PR China.</title>
        <authorList>
            <person name="Liu Q."/>
        </authorList>
    </citation>
    <scope>NUCLEOTIDE SEQUENCE</scope>
    <source>
        <strain evidence="3">JCM 32435</strain>
    </source>
</reference>
<proteinExistence type="predicted"/>
<feature type="compositionally biased region" description="Basic and acidic residues" evidence="1">
    <location>
        <begin position="522"/>
        <end position="550"/>
    </location>
</feature>
<feature type="region of interest" description="Disordered" evidence="1">
    <location>
        <begin position="111"/>
        <end position="156"/>
    </location>
</feature>
<dbReference type="EMBL" id="JAKGSI010000009">
    <property type="protein sequence ID" value="MCF4007775.1"/>
    <property type="molecule type" value="Genomic_DNA"/>
</dbReference>
<dbReference type="AlphaFoldDB" id="A0A9X1TYW9"/>
<evidence type="ECO:0000256" key="1">
    <source>
        <dbReference type="SAM" id="MobiDB-lite"/>
    </source>
</evidence>
<feature type="compositionally biased region" description="Basic and acidic residues" evidence="1">
    <location>
        <begin position="111"/>
        <end position="130"/>
    </location>
</feature>
<feature type="compositionally biased region" description="Low complexity" evidence="1">
    <location>
        <begin position="462"/>
        <end position="473"/>
    </location>
</feature>
<evidence type="ECO:0000313" key="3">
    <source>
        <dbReference type="EMBL" id="MCF4007775.1"/>
    </source>
</evidence>
<dbReference type="InterPro" id="IPR028904">
    <property type="entry name" value="Tox-REase-5_dom"/>
</dbReference>
<dbReference type="Proteomes" id="UP001139336">
    <property type="component" value="Unassembled WGS sequence"/>
</dbReference>
<keyword evidence="4" id="KW-1185">Reference proteome</keyword>
<feature type="region of interest" description="Disordered" evidence="1">
    <location>
        <begin position="327"/>
        <end position="346"/>
    </location>
</feature>
<feature type="region of interest" description="Disordered" evidence="1">
    <location>
        <begin position="456"/>
        <end position="573"/>
    </location>
</feature>
<sequence length="718" mass="76308">MPELDNTEDTPGRTHHYQGFDSGTNPYEQDMEVGSPRRGLKDRMKSGVDDQSNHPDRAESNVPKETPWSVSLPDRVVRVVETDDGDVAVVDEQGVTTGEVVVTDPATGEVRLDDREGVGGEKLADPEEPHVVTPEPAPADAPASHEAENSTPGLPGGALVSLAGAMAGAAAVVGRRSRVWRKDIEWGKGRTQSLVVLEGPDSPREHRFKMDVPPGGRLVKNADGGVSVYDERGRVVESIRPPWAFDASGRAVPTWFEVDNATGEIVQVIDPLRTTALPVVADPDKSKGTGDESLWDKTKKVGRKGWDKTKSVARAGKNEVRDAGKWVDEKRQEASDSAHKRAESWGKSDNKAVRLAGKTAGVVNDFGDGAYDGAKGMVEGAAPLVGMGEDGGPGVAESWKNGPGALVGASDEVGPKDALVGLGKDIVAWDEFKQGNYAKGAGKVAFNVGTAGVGGGAGAAGRVGRVGKAARAGSRVERGAKQASKQGRKVPKDGVPKPKLQGPKGGAEKSVRGAKPQGPKDGVGKEHLLRQGDDAVKKPPRGAEKSRPEVHPPLGVGVGAQGPGQAPTDEPEDISVRPVEEIGEWGPSGENFSKKATEYQEFVTGHPASEAFIVENDGQRVKFDGIDPEYPPNGALVDAKYSYDNFIEEGEGGKLQFKEWFQGRGGIVDQAERQRDIVDGYPIIWRVGTEKTADMLRSVLEEENISEIDVVYYPMTKG</sequence>
<organism evidence="3 4">
    <name type="scientific">Corynebacterium uropygiale</name>
    <dbReference type="NCBI Taxonomy" id="1775911"/>
    <lineage>
        <taxon>Bacteria</taxon>
        <taxon>Bacillati</taxon>
        <taxon>Actinomycetota</taxon>
        <taxon>Actinomycetes</taxon>
        <taxon>Mycobacteriales</taxon>
        <taxon>Corynebacteriaceae</taxon>
        <taxon>Corynebacterium</taxon>
    </lineage>
</organism>
<evidence type="ECO:0000313" key="4">
    <source>
        <dbReference type="Proteomes" id="UP001139336"/>
    </source>
</evidence>
<evidence type="ECO:0000259" key="2">
    <source>
        <dbReference type="Pfam" id="PF15648"/>
    </source>
</evidence>
<name>A0A9X1TYW9_9CORY</name>